<evidence type="ECO:0000313" key="2">
    <source>
        <dbReference type="EMBL" id="MDX2295881.1"/>
    </source>
</evidence>
<gene>
    <name evidence="2" type="ORF">R2363_27375</name>
</gene>
<name>A0ABU4KDN5_9ACTN</name>
<dbReference type="EMBL" id="JAWJZF010000464">
    <property type="protein sequence ID" value="MDX2295881.1"/>
    <property type="molecule type" value="Genomic_DNA"/>
</dbReference>
<evidence type="ECO:0000313" key="3">
    <source>
        <dbReference type="Proteomes" id="UP001278571"/>
    </source>
</evidence>
<reference evidence="2 3" key="1">
    <citation type="submission" date="2023-10" db="EMBL/GenBank/DDBJ databases">
        <authorList>
            <person name="Wang X.X."/>
        </authorList>
    </citation>
    <scope>NUCLEOTIDE SEQUENCE [LARGE SCALE GENOMIC DNA]</scope>
    <source>
        <strain evidence="2 3">NBRC 12816</strain>
    </source>
</reference>
<dbReference type="RefSeq" id="WP_319012068.1">
    <property type="nucleotide sequence ID" value="NZ_JAWJZF010000464.1"/>
</dbReference>
<protein>
    <recommendedName>
        <fullName evidence="4">Integral membrane protein</fullName>
    </recommendedName>
</protein>
<comment type="caution">
    <text evidence="2">The sequence shown here is derived from an EMBL/GenBank/DDBJ whole genome shotgun (WGS) entry which is preliminary data.</text>
</comment>
<dbReference type="Proteomes" id="UP001278571">
    <property type="component" value="Unassembled WGS sequence"/>
</dbReference>
<proteinExistence type="predicted"/>
<keyword evidence="1" id="KW-0472">Membrane</keyword>
<keyword evidence="3" id="KW-1185">Reference proteome</keyword>
<evidence type="ECO:0008006" key="4">
    <source>
        <dbReference type="Google" id="ProtNLM"/>
    </source>
</evidence>
<feature type="transmembrane region" description="Helical" evidence="1">
    <location>
        <begin position="45"/>
        <end position="63"/>
    </location>
</feature>
<evidence type="ECO:0000256" key="1">
    <source>
        <dbReference type="SAM" id="Phobius"/>
    </source>
</evidence>
<sequence>MPARQTARITAVVIVVLLAVIAALGAGIVVALLGVSALAAVTVGGGTWVAVATVGIATVAFLFPPAPSPVLTDSPHQVVTGGNRPATVPVITRTDLRGTRW</sequence>
<accession>A0ABU4KDN5</accession>
<organism evidence="2 3">
    <name type="scientific">Streptomyces roseolus</name>
    <dbReference type="NCBI Taxonomy" id="67358"/>
    <lineage>
        <taxon>Bacteria</taxon>
        <taxon>Bacillati</taxon>
        <taxon>Actinomycetota</taxon>
        <taxon>Actinomycetes</taxon>
        <taxon>Kitasatosporales</taxon>
        <taxon>Streptomycetaceae</taxon>
        <taxon>Streptomyces</taxon>
    </lineage>
</organism>
<feature type="transmembrane region" description="Helical" evidence="1">
    <location>
        <begin position="12"/>
        <end position="39"/>
    </location>
</feature>
<keyword evidence="1" id="KW-0812">Transmembrane</keyword>
<keyword evidence="1" id="KW-1133">Transmembrane helix</keyword>